<dbReference type="RefSeq" id="WP_021913404.1">
    <property type="nucleotide sequence ID" value="NZ_CACRSR010000004.1"/>
</dbReference>
<evidence type="ECO:0000256" key="2">
    <source>
        <dbReference type="SAM" id="Phobius"/>
    </source>
</evidence>
<organism evidence="3 4">
    <name type="scientific">Bifidobacterium adolescentis</name>
    <dbReference type="NCBI Taxonomy" id="1680"/>
    <lineage>
        <taxon>Bacteria</taxon>
        <taxon>Bacillati</taxon>
        <taxon>Actinomycetota</taxon>
        <taxon>Actinomycetes</taxon>
        <taxon>Bifidobacteriales</taxon>
        <taxon>Bifidobacteriaceae</taxon>
        <taxon>Bifidobacterium</taxon>
    </lineage>
</organism>
<protein>
    <submittedName>
        <fullName evidence="3">Hemagglutinin</fullName>
    </submittedName>
</protein>
<dbReference type="KEGG" id="badl:BADO_1179"/>
<feature type="compositionally biased region" description="Basic residues" evidence="1">
    <location>
        <begin position="24"/>
        <end position="36"/>
    </location>
</feature>
<feature type="compositionally biased region" description="Basic residues" evidence="1">
    <location>
        <begin position="1"/>
        <end position="10"/>
    </location>
</feature>
<comment type="caution">
    <text evidence="3">The sequence shown here is derived from an EMBL/GenBank/DDBJ whole genome shotgun (WGS) entry which is preliminary data.</text>
</comment>
<keyword evidence="2" id="KW-0472">Membrane</keyword>
<proteinExistence type="predicted"/>
<reference evidence="3" key="1">
    <citation type="submission" date="2022-06" db="EMBL/GenBank/DDBJ databases">
        <title>Isolation of gut microbiota from human fecal samples.</title>
        <authorList>
            <person name="Pamer E.G."/>
            <person name="Barat B."/>
            <person name="Waligurski E."/>
            <person name="Medina S."/>
            <person name="Paddock L."/>
            <person name="Mostad J."/>
        </authorList>
    </citation>
    <scope>NUCLEOTIDE SEQUENCE</scope>
    <source>
        <strain evidence="3">SL.1.01</strain>
    </source>
</reference>
<feature type="region of interest" description="Disordered" evidence="1">
    <location>
        <begin position="1"/>
        <end position="45"/>
    </location>
</feature>
<evidence type="ECO:0000256" key="1">
    <source>
        <dbReference type="SAM" id="MobiDB-lite"/>
    </source>
</evidence>
<evidence type="ECO:0000313" key="4">
    <source>
        <dbReference type="Proteomes" id="UP001206013"/>
    </source>
</evidence>
<dbReference type="eggNOG" id="COG5479">
    <property type="taxonomic scope" value="Bacteria"/>
</dbReference>
<dbReference type="AlphaFoldDB" id="A0A076JIZ0"/>
<gene>
    <name evidence="3" type="ORF">NE692_05125</name>
</gene>
<sequence length="332" mass="36401">MTRKMTRKTNRSGNSGGKTGGNRSRNRKTSNRKTGNRKSLVPKNLRRKLRNTWNKASLKQRIGMIATTLVATVAAIAIIAGLIRFVGWRVQVSEAKAAQSEMRSLYDFNPGNIISDGAFFNGNALSERQVQTILDQQGATCTGDKCLKTMTFTTQSQAADEYCQAYKGGQNESAAAIIYKAGNACGISQKVLLTVLQKEQHLLTATDPSDFQFKSAMGLSCPDDANCDAKYAGFFNQVYGAAKRYQYYVRHESQYAYHAGALNYVRYNPNAGCGGSDVYIENKATALLYIYTPYQPNEAALKAGAGEGDACSTYGNRNFAIIYNSMFGNPRD</sequence>
<accession>A0A076JIZ0</accession>
<dbReference type="EMBL" id="JANFYM010000003">
    <property type="protein sequence ID" value="MCQ4792844.1"/>
    <property type="molecule type" value="Genomic_DNA"/>
</dbReference>
<keyword evidence="2" id="KW-0812">Transmembrane</keyword>
<keyword evidence="2" id="KW-1133">Transmembrane helix</keyword>
<name>A0A076JIZ0_BIFAD</name>
<dbReference type="Proteomes" id="UP001206013">
    <property type="component" value="Unassembled WGS sequence"/>
</dbReference>
<feature type="transmembrane region" description="Helical" evidence="2">
    <location>
        <begin position="62"/>
        <end position="83"/>
    </location>
</feature>
<evidence type="ECO:0000313" key="3">
    <source>
        <dbReference type="EMBL" id="MCQ4792844.1"/>
    </source>
</evidence>